<evidence type="ECO:0000256" key="15">
    <source>
        <dbReference type="SAM" id="MobiDB-lite"/>
    </source>
</evidence>
<keyword evidence="3" id="KW-0109">Calcium transport</keyword>
<keyword evidence="4" id="KW-0812">Transmembrane</keyword>
<dbReference type="GO" id="GO:0005509">
    <property type="term" value="F:calcium ion binding"/>
    <property type="evidence" value="ECO:0007669"/>
    <property type="project" value="TreeGrafter"/>
</dbReference>
<dbReference type="SUPFAM" id="SSF47923">
    <property type="entry name" value="Ypt/Rab-GAP domain of gyp1p"/>
    <property type="match status" value="1"/>
</dbReference>
<keyword evidence="11" id="KW-0472">Membrane</keyword>
<dbReference type="Gene3D" id="1.10.150.50">
    <property type="entry name" value="Transcription Factor, Ets-1"/>
    <property type="match status" value="1"/>
</dbReference>
<evidence type="ECO:0000259" key="17">
    <source>
        <dbReference type="PROSITE" id="PS50105"/>
    </source>
</evidence>
<dbReference type="EMBL" id="JAAWVO010030478">
    <property type="protein sequence ID" value="MBN3316523.1"/>
    <property type="molecule type" value="Genomic_DNA"/>
</dbReference>
<evidence type="ECO:0000256" key="1">
    <source>
        <dbReference type="ARBA" id="ARBA00022448"/>
    </source>
</evidence>
<feature type="non-terminal residue" evidence="18">
    <location>
        <position position="1189"/>
    </location>
</feature>
<evidence type="ECO:0000256" key="11">
    <source>
        <dbReference type="ARBA" id="ARBA00023136"/>
    </source>
</evidence>
<organism evidence="18 19">
    <name type="scientific">Atractosteus spatula</name>
    <name type="common">Alligator gar</name>
    <name type="synonym">Lepisosteus spatula</name>
    <dbReference type="NCBI Taxonomy" id="7917"/>
    <lineage>
        <taxon>Eukaryota</taxon>
        <taxon>Metazoa</taxon>
        <taxon>Chordata</taxon>
        <taxon>Craniata</taxon>
        <taxon>Vertebrata</taxon>
        <taxon>Euteleostomi</taxon>
        <taxon>Actinopterygii</taxon>
        <taxon>Neopterygii</taxon>
        <taxon>Holostei</taxon>
        <taxon>Semionotiformes</taxon>
        <taxon>Lepisosteidae</taxon>
        <taxon>Atractosteus</taxon>
    </lineage>
</organism>
<dbReference type="FunFam" id="1.20.5.340:FF:000011">
    <property type="entry name" value="Stromal interaction molecule 1"/>
    <property type="match status" value="1"/>
</dbReference>
<evidence type="ECO:0000256" key="2">
    <source>
        <dbReference type="ARBA" id="ARBA00022553"/>
    </source>
</evidence>
<dbReference type="Pfam" id="PF16533">
    <property type="entry name" value="SOAR"/>
    <property type="match status" value="1"/>
</dbReference>
<dbReference type="InterPro" id="IPR057835">
    <property type="entry name" value="EF-hand_STIM1/2"/>
</dbReference>
<dbReference type="Gene3D" id="1.10.472.80">
    <property type="entry name" value="Ypt/Rab-GAP domain of gyp1p, domain 3"/>
    <property type="match status" value="1"/>
</dbReference>
<dbReference type="InterPro" id="IPR000195">
    <property type="entry name" value="Rab-GAP-TBC_dom"/>
</dbReference>
<dbReference type="PROSITE" id="PS50105">
    <property type="entry name" value="SAM_DOMAIN"/>
    <property type="match status" value="1"/>
</dbReference>
<dbReference type="AlphaFoldDB" id="A0A8J7TAA7"/>
<dbReference type="Pfam" id="PF07647">
    <property type="entry name" value="SAM_2"/>
    <property type="match status" value="1"/>
</dbReference>
<feature type="coiled-coil region" evidence="14">
    <location>
        <begin position="750"/>
        <end position="843"/>
    </location>
</feature>
<evidence type="ECO:0000313" key="18">
    <source>
        <dbReference type="EMBL" id="MBN3316523.1"/>
    </source>
</evidence>
<dbReference type="Gene3D" id="1.10.287.3550">
    <property type="match status" value="1"/>
</dbReference>
<reference evidence="18" key="1">
    <citation type="journal article" date="2021" name="Cell">
        <title>Tracing the genetic footprints of vertebrate landing in non-teleost ray-finned fishes.</title>
        <authorList>
            <person name="Bi X."/>
            <person name="Wang K."/>
            <person name="Yang L."/>
            <person name="Pan H."/>
            <person name="Jiang H."/>
            <person name="Wei Q."/>
            <person name="Fang M."/>
            <person name="Yu H."/>
            <person name="Zhu C."/>
            <person name="Cai Y."/>
            <person name="He Y."/>
            <person name="Gan X."/>
            <person name="Zeng H."/>
            <person name="Yu D."/>
            <person name="Zhu Y."/>
            <person name="Jiang H."/>
            <person name="Qiu Q."/>
            <person name="Yang H."/>
            <person name="Zhang Y.E."/>
            <person name="Wang W."/>
            <person name="Zhu M."/>
            <person name="He S."/>
            <person name="Zhang G."/>
        </authorList>
    </citation>
    <scope>NUCLEOTIDE SEQUENCE</scope>
    <source>
        <strain evidence="18">Allg_001</strain>
    </source>
</reference>
<evidence type="ECO:0000256" key="4">
    <source>
        <dbReference type="ARBA" id="ARBA00022692"/>
    </source>
</evidence>
<feature type="domain" description="SAM" evidence="17">
    <location>
        <begin position="641"/>
        <end position="700"/>
    </location>
</feature>
<evidence type="ECO:0000256" key="7">
    <source>
        <dbReference type="ARBA" id="ARBA00022837"/>
    </source>
</evidence>
<protein>
    <submittedName>
        <fullName evidence="18">TBC19 protein</fullName>
    </submittedName>
</protein>
<evidence type="ECO:0000256" key="3">
    <source>
        <dbReference type="ARBA" id="ARBA00022568"/>
    </source>
</evidence>
<sequence>RMMDEGTELSMTIAQVVQKLKGTHLHSQLERQAKECLHKPEIKLECLKDDVRDFLRNSGWEKKLQNAVYRELHVLPPPSHPAAPPEHIKEPLAYMRKAQASWEKRILKSLNSMCTELGVPLARKRPVSEQKELLSKWNEMGTDEPDLSHFRPVYAPKDFLEVLISLRNPNCDISDQANSKSHWSLIQVPLNVKDIPELREAFTELDLTSGQLGIDDHTNVLPDMFESEHFSIGKKVLIEQDSAAAEQYSRQGCPTGLRAELWALILNVTNEPEDIMYYEQLKSGVVHHDLLVDNLIYKDVKLTASNDDYYFVFEDYLYQVLLCFSRDTMVLEHFSYNSATPPKSYIRGKLGVEEYAVVYPPNGVIPFHGFSMYVAPLCFLYNEPSKLYSVFREMYVRYFFRLHSISSSSLGIVSLCLQFETLLQTHLPQLFYHLHEIGAQPLRIAFKWMVRAFSGYLATDQLLLLWDRILGYNSLEILAVLAAAVFAFRAENLMEVTSLAAAERNGFSSYFFTMSYFSQTKALLLRGLIISAVFGSAVYCNDQTKRVSFDGAAAVTDPCLTVTPPCMSEEDRLSLEALRHIHKELDDDKDGGIEVNESVEFIIEDMKQQQTNKHSNLHREDQHITIEELWKCWKSSEVHNWTLAETRQWLIDFVELPQYEKYFKEYKVNGKTLPRIAANEPSLMTSQLKILDQRHRQKLILKALDAVLFGPPIRPPHNWMKDFILMISIIIGVGGCWFAYVQNKTSKEHIAKMMKDLESLQSAEQSLQELQERLEKAQEENRNVAVEKMNLEQKMKNEINDAKKEAHRLRELREGAECELSRLKYAEEELVQVRMALKKAEKEYEMQGDCMIKFIKHNLQAEKIKKKRSSVFGTLHVAHSSSLDEVDHKILEAKKALSEVTACLRERLHRWQQIEKLCGFPVVHNSGLPNLTATLYSDHSWVVMPRVSVPPYPIAGGVDDLDEDTPPIIPQFPTPLIKAGSLARSSSLCRSRRSVMSSAPQPILLSADPDLLSMASSPLTQHIEEEEDPIYFSAEKKMDLQDTCSDCDSLNSSLGRKQFPNSEVPETPSRKISRDELFDQELCAADSSTSSDQQKGSPDLMAVTESQSMVFSPVSKMVYNGILEKSYSMGQLPSSLPVLENRYPSLTSLDIEGRGAKEQKMHSMAQDSCENGDKVKKPSKLKSLFKKKK</sequence>
<feature type="region of interest" description="Disordered" evidence="15">
    <location>
        <begin position="1054"/>
        <end position="1073"/>
    </location>
</feature>
<feature type="region of interest" description="Disordered" evidence="15">
    <location>
        <begin position="1156"/>
        <end position="1189"/>
    </location>
</feature>
<dbReference type="GO" id="GO:0005783">
    <property type="term" value="C:endoplasmic reticulum"/>
    <property type="evidence" value="ECO:0007669"/>
    <property type="project" value="TreeGrafter"/>
</dbReference>
<evidence type="ECO:0000256" key="6">
    <source>
        <dbReference type="ARBA" id="ARBA00022729"/>
    </source>
</evidence>
<keyword evidence="19" id="KW-1185">Reference proteome</keyword>
<evidence type="ECO:0000256" key="13">
    <source>
        <dbReference type="ARBA" id="ARBA00046288"/>
    </source>
</evidence>
<evidence type="ECO:0000259" key="16">
    <source>
        <dbReference type="PROSITE" id="PS50086"/>
    </source>
</evidence>
<keyword evidence="2" id="KW-0597">Phosphoprotein</keyword>
<gene>
    <name evidence="18" type="primary">Tbc1d19</name>
    <name evidence="18" type="ORF">GTO95_0000771</name>
</gene>
<keyword evidence="12" id="KW-0325">Glycoprotein</keyword>
<name>A0A8J7TAA7_ATRSP</name>
<evidence type="ECO:0000256" key="10">
    <source>
        <dbReference type="ARBA" id="ARBA00023065"/>
    </source>
</evidence>
<dbReference type="Gene3D" id="1.10.238.180">
    <property type="match status" value="1"/>
</dbReference>
<dbReference type="Gene3D" id="1.20.5.340">
    <property type="match status" value="1"/>
</dbReference>
<dbReference type="GO" id="GO:0002115">
    <property type="term" value="P:store-operated calcium entry"/>
    <property type="evidence" value="ECO:0007669"/>
    <property type="project" value="TreeGrafter"/>
</dbReference>
<evidence type="ECO:0000313" key="19">
    <source>
        <dbReference type="Proteomes" id="UP000736164"/>
    </source>
</evidence>
<dbReference type="Pfam" id="PF00566">
    <property type="entry name" value="RabGAP-TBC"/>
    <property type="match status" value="1"/>
</dbReference>
<dbReference type="InterPro" id="IPR013761">
    <property type="entry name" value="SAM/pointed_sf"/>
</dbReference>
<keyword evidence="5" id="KW-0479">Metal-binding</keyword>
<dbReference type="PROSITE" id="PS50086">
    <property type="entry name" value="TBC_RABGAP"/>
    <property type="match status" value="1"/>
</dbReference>
<keyword evidence="6" id="KW-0732">Signal</keyword>
<dbReference type="SUPFAM" id="SSF47769">
    <property type="entry name" value="SAM/Pointed domain"/>
    <property type="match status" value="1"/>
</dbReference>
<feature type="compositionally biased region" description="Basic residues" evidence="15">
    <location>
        <begin position="1177"/>
        <end position="1189"/>
    </location>
</feature>
<feature type="domain" description="Rab-GAP TBC" evidence="16">
    <location>
        <begin position="252"/>
        <end position="473"/>
    </location>
</feature>
<keyword evidence="8" id="KW-1133">Transmembrane helix</keyword>
<accession>A0A8J7TAA7</accession>
<dbReference type="GO" id="GO:0006874">
    <property type="term" value="P:intracellular calcium ion homeostasis"/>
    <property type="evidence" value="ECO:0007669"/>
    <property type="project" value="TreeGrafter"/>
</dbReference>
<dbReference type="FunFam" id="1.10.238.180:FF:000001">
    <property type="entry name" value="Stromal interaction molecule 1"/>
    <property type="match status" value="1"/>
</dbReference>
<dbReference type="PANTHER" id="PTHR15136">
    <property type="entry name" value="STROMAL INTERACTION MOLECULE HOMOLOG"/>
    <property type="match status" value="1"/>
</dbReference>
<proteinExistence type="predicted"/>
<dbReference type="Pfam" id="PF25578">
    <property type="entry name" value="EF-hand_STIM1"/>
    <property type="match status" value="1"/>
</dbReference>
<dbReference type="GO" id="GO:0005246">
    <property type="term" value="F:calcium channel regulator activity"/>
    <property type="evidence" value="ECO:0007669"/>
    <property type="project" value="InterPro"/>
</dbReference>
<evidence type="ECO:0000256" key="5">
    <source>
        <dbReference type="ARBA" id="ARBA00022723"/>
    </source>
</evidence>
<comment type="subcellular location">
    <subcellularLocation>
        <location evidence="13">Endomembrane system</location>
        <topology evidence="13">Single-pass type I membrane protein</topology>
    </subcellularLocation>
</comment>
<keyword evidence="7" id="KW-0106">Calcium</keyword>
<dbReference type="InterPro" id="IPR035969">
    <property type="entry name" value="Rab-GAP_TBC_sf"/>
</dbReference>
<comment type="caution">
    <text evidence="18">The sequence shown here is derived from an EMBL/GenBank/DDBJ whole genome shotgun (WGS) entry which is preliminary data.</text>
</comment>
<feature type="non-terminal residue" evidence="18">
    <location>
        <position position="1"/>
    </location>
</feature>
<keyword evidence="1" id="KW-0813">Transport</keyword>
<dbReference type="SMART" id="SM00164">
    <property type="entry name" value="TBC"/>
    <property type="match status" value="1"/>
</dbReference>
<evidence type="ECO:0000256" key="12">
    <source>
        <dbReference type="ARBA" id="ARBA00023180"/>
    </source>
</evidence>
<keyword evidence="10" id="KW-0406">Ion transport</keyword>
<dbReference type="Proteomes" id="UP000736164">
    <property type="component" value="Unassembled WGS sequence"/>
</dbReference>
<dbReference type="InterPro" id="IPR001660">
    <property type="entry name" value="SAM"/>
</dbReference>
<dbReference type="FunFam" id="1.10.150.50:FF:000009">
    <property type="entry name" value="Stromal interaction molecule 1"/>
    <property type="match status" value="1"/>
</dbReference>
<dbReference type="PANTHER" id="PTHR15136:SF2">
    <property type="entry name" value="STROMAL INTERACTION MOLECULE 2"/>
    <property type="match status" value="1"/>
</dbReference>
<dbReference type="GO" id="GO:0051049">
    <property type="term" value="P:regulation of transport"/>
    <property type="evidence" value="ECO:0007669"/>
    <property type="project" value="UniProtKB-ARBA"/>
</dbReference>
<keyword evidence="9 14" id="KW-0175">Coiled coil</keyword>
<dbReference type="GO" id="GO:0005886">
    <property type="term" value="C:plasma membrane"/>
    <property type="evidence" value="ECO:0007669"/>
    <property type="project" value="TreeGrafter"/>
</dbReference>
<evidence type="ECO:0000256" key="9">
    <source>
        <dbReference type="ARBA" id="ARBA00023054"/>
    </source>
</evidence>
<dbReference type="InterPro" id="IPR037608">
    <property type="entry name" value="STIM1/2"/>
</dbReference>
<dbReference type="InterPro" id="IPR032393">
    <property type="entry name" value="SOAR_STIM1/2"/>
</dbReference>
<evidence type="ECO:0000256" key="8">
    <source>
        <dbReference type="ARBA" id="ARBA00022989"/>
    </source>
</evidence>
<evidence type="ECO:0000256" key="14">
    <source>
        <dbReference type="SAM" id="Coils"/>
    </source>
</evidence>